<dbReference type="AlphaFoldDB" id="A0AAV7QXA1"/>
<accession>A0AAV7QXA1</accession>
<protein>
    <submittedName>
        <fullName evidence="2">Uncharacterized protein</fullName>
    </submittedName>
</protein>
<organism evidence="2 3">
    <name type="scientific">Pleurodeles waltl</name>
    <name type="common">Iberian ribbed newt</name>
    <dbReference type="NCBI Taxonomy" id="8319"/>
    <lineage>
        <taxon>Eukaryota</taxon>
        <taxon>Metazoa</taxon>
        <taxon>Chordata</taxon>
        <taxon>Craniata</taxon>
        <taxon>Vertebrata</taxon>
        <taxon>Euteleostomi</taxon>
        <taxon>Amphibia</taxon>
        <taxon>Batrachia</taxon>
        <taxon>Caudata</taxon>
        <taxon>Salamandroidea</taxon>
        <taxon>Salamandridae</taxon>
        <taxon>Pleurodelinae</taxon>
        <taxon>Pleurodeles</taxon>
    </lineage>
</organism>
<feature type="region of interest" description="Disordered" evidence="1">
    <location>
        <begin position="136"/>
        <end position="159"/>
    </location>
</feature>
<evidence type="ECO:0000313" key="2">
    <source>
        <dbReference type="EMBL" id="KAJ1144062.1"/>
    </source>
</evidence>
<keyword evidence="3" id="KW-1185">Reference proteome</keyword>
<dbReference type="Proteomes" id="UP001066276">
    <property type="component" value="Chromosome 6"/>
</dbReference>
<comment type="caution">
    <text evidence="2">The sequence shown here is derived from an EMBL/GenBank/DDBJ whole genome shotgun (WGS) entry which is preliminary data.</text>
</comment>
<evidence type="ECO:0000256" key="1">
    <source>
        <dbReference type="SAM" id="MobiDB-lite"/>
    </source>
</evidence>
<feature type="compositionally biased region" description="Polar residues" evidence="1">
    <location>
        <begin position="136"/>
        <end position="148"/>
    </location>
</feature>
<evidence type="ECO:0000313" key="3">
    <source>
        <dbReference type="Proteomes" id="UP001066276"/>
    </source>
</evidence>
<reference evidence="2" key="1">
    <citation type="journal article" date="2022" name="bioRxiv">
        <title>Sequencing and chromosome-scale assembly of the giantPleurodeles waltlgenome.</title>
        <authorList>
            <person name="Brown T."/>
            <person name="Elewa A."/>
            <person name="Iarovenko S."/>
            <person name="Subramanian E."/>
            <person name="Araus A.J."/>
            <person name="Petzold A."/>
            <person name="Susuki M."/>
            <person name="Suzuki K.-i.T."/>
            <person name="Hayashi T."/>
            <person name="Toyoda A."/>
            <person name="Oliveira C."/>
            <person name="Osipova E."/>
            <person name="Leigh N.D."/>
            <person name="Simon A."/>
            <person name="Yun M.H."/>
        </authorList>
    </citation>
    <scope>NUCLEOTIDE SEQUENCE</scope>
    <source>
        <strain evidence="2">20211129_DDA</strain>
        <tissue evidence="2">Liver</tissue>
    </source>
</reference>
<proteinExistence type="predicted"/>
<feature type="compositionally biased region" description="Basic and acidic residues" evidence="1">
    <location>
        <begin position="1"/>
        <end position="46"/>
    </location>
</feature>
<sequence>MWEGEKKYRQEGVESQMEKKQGQEEEEEKKQNDGPRLKRVEREENRSGSCSPYSAPFPSHLLPFFTSRPLPLVPHPVPGVATLLLKRGGSYAKLPGVSGLHQGFPSAPTPALFRSSGERLLRLWCRCPLESSILLQSNTPGPSTSYSRRTPRKGEEASF</sequence>
<name>A0AAV7QXA1_PLEWA</name>
<gene>
    <name evidence="2" type="ORF">NDU88_010364</name>
</gene>
<feature type="region of interest" description="Disordered" evidence="1">
    <location>
        <begin position="1"/>
        <end position="55"/>
    </location>
</feature>
<dbReference type="EMBL" id="JANPWB010000010">
    <property type="protein sequence ID" value="KAJ1144062.1"/>
    <property type="molecule type" value="Genomic_DNA"/>
</dbReference>